<dbReference type="CDD" id="cd07331">
    <property type="entry name" value="M48C_Oma1_like"/>
    <property type="match status" value="1"/>
</dbReference>
<evidence type="ECO:0000313" key="9">
    <source>
        <dbReference type="Proteomes" id="UP000053989"/>
    </source>
</evidence>
<dbReference type="GO" id="GO:0034982">
    <property type="term" value="P:mitochondrial protein processing"/>
    <property type="evidence" value="ECO:0007669"/>
    <property type="project" value="TreeGrafter"/>
</dbReference>
<evidence type="ECO:0000259" key="7">
    <source>
        <dbReference type="Pfam" id="PF01435"/>
    </source>
</evidence>
<keyword evidence="4 6" id="KW-0862">Zinc</keyword>
<dbReference type="PANTHER" id="PTHR22726">
    <property type="entry name" value="METALLOENDOPEPTIDASE OMA1"/>
    <property type="match status" value="1"/>
</dbReference>
<keyword evidence="5 6" id="KW-0482">Metalloprotease</keyword>
<dbReference type="GO" id="GO:0004222">
    <property type="term" value="F:metalloendopeptidase activity"/>
    <property type="evidence" value="ECO:0007669"/>
    <property type="project" value="InterPro"/>
</dbReference>
<dbReference type="GO" id="GO:0006515">
    <property type="term" value="P:protein quality control for misfolded or incompletely synthesized proteins"/>
    <property type="evidence" value="ECO:0007669"/>
    <property type="project" value="TreeGrafter"/>
</dbReference>
<reference evidence="8 9" key="1">
    <citation type="submission" date="2014-04" db="EMBL/GenBank/DDBJ databases">
        <authorList>
            <consortium name="DOE Joint Genome Institute"/>
            <person name="Kuo A."/>
            <person name="Kohler A."/>
            <person name="Nagy L.G."/>
            <person name="Floudas D."/>
            <person name="Copeland A."/>
            <person name="Barry K.W."/>
            <person name="Cichocki N."/>
            <person name="Veneault-Fourrey C."/>
            <person name="LaButti K."/>
            <person name="Lindquist E.A."/>
            <person name="Lipzen A."/>
            <person name="Lundell T."/>
            <person name="Morin E."/>
            <person name="Murat C."/>
            <person name="Sun H."/>
            <person name="Tunlid A."/>
            <person name="Henrissat B."/>
            <person name="Grigoriev I.V."/>
            <person name="Hibbett D.S."/>
            <person name="Martin F."/>
            <person name="Nordberg H.P."/>
            <person name="Cantor M.N."/>
            <person name="Hua S.X."/>
        </authorList>
    </citation>
    <scope>NUCLEOTIDE SEQUENCE [LARGE SCALE GENOMIC DNA]</scope>
    <source>
        <strain evidence="8 9">Foug A</strain>
    </source>
</reference>
<dbReference type="Proteomes" id="UP000053989">
    <property type="component" value="Unassembled WGS sequence"/>
</dbReference>
<keyword evidence="9" id="KW-1185">Reference proteome</keyword>
<dbReference type="InterPro" id="IPR001915">
    <property type="entry name" value="Peptidase_M48"/>
</dbReference>
<dbReference type="InterPro" id="IPR051156">
    <property type="entry name" value="Mito/Outer_Membr_Metalloprot"/>
</dbReference>
<gene>
    <name evidence="8" type="ORF">SCLCIDRAFT_1218377</name>
</gene>
<evidence type="ECO:0000256" key="3">
    <source>
        <dbReference type="ARBA" id="ARBA00022801"/>
    </source>
</evidence>
<dbReference type="AlphaFoldDB" id="A0A0C3DRT4"/>
<reference evidence="9" key="2">
    <citation type="submission" date="2015-01" db="EMBL/GenBank/DDBJ databases">
        <title>Evolutionary Origins and Diversification of the Mycorrhizal Mutualists.</title>
        <authorList>
            <consortium name="DOE Joint Genome Institute"/>
            <consortium name="Mycorrhizal Genomics Consortium"/>
            <person name="Kohler A."/>
            <person name="Kuo A."/>
            <person name="Nagy L.G."/>
            <person name="Floudas D."/>
            <person name="Copeland A."/>
            <person name="Barry K.W."/>
            <person name="Cichocki N."/>
            <person name="Veneault-Fourrey C."/>
            <person name="LaButti K."/>
            <person name="Lindquist E.A."/>
            <person name="Lipzen A."/>
            <person name="Lundell T."/>
            <person name="Morin E."/>
            <person name="Murat C."/>
            <person name="Riley R."/>
            <person name="Ohm R."/>
            <person name="Sun H."/>
            <person name="Tunlid A."/>
            <person name="Henrissat B."/>
            <person name="Grigoriev I.V."/>
            <person name="Hibbett D.S."/>
            <person name="Martin F."/>
        </authorList>
    </citation>
    <scope>NUCLEOTIDE SEQUENCE [LARGE SCALE GENOMIC DNA]</scope>
    <source>
        <strain evidence="9">Foug A</strain>
    </source>
</reference>
<keyword evidence="1 6" id="KW-0645">Protease</keyword>
<evidence type="ECO:0000256" key="1">
    <source>
        <dbReference type="ARBA" id="ARBA00022670"/>
    </source>
</evidence>
<dbReference type="PANTHER" id="PTHR22726:SF1">
    <property type="entry name" value="METALLOENDOPEPTIDASE OMA1, MITOCHONDRIAL"/>
    <property type="match status" value="1"/>
</dbReference>
<sequence length="406" mass="45506">MLPPAYGLRSSGCSFFRWPRSLKFTAPTSSPTRSLVLLKQGLSPCPTSLSRKPQTYTRYLSTTPKRNLQYTRFPDQHPHTGRSHDQAARIIVFIGIAGAVYYVAHLEQVPETGRWRFMDISPKYESKLAQAAYAQLLAEFRGKILPADHPITRHVRRVITGILDANNLGTLHSSEPHRQPSAEGDFWGEDPYGAARPQTVNATPESGGKEWNLLVVNDPKVVNAMAMFGNIVVFTGILPICKDEQGLAAVLGHEMGHVVARHAQERYSSTKILIFVDFLLQSFLDLGLTSLISTLLLDLPNSRKQELEADTIGMRLIARACYDPRSALEMHMRLAEYERTHGGTSIEFLRTHPGPTRRIRHLEDTVPEADAMRAGNPRCAVEQGAMDQFMDISRLSNKLDREVVRR</sequence>
<dbReference type="FunCoup" id="A0A0C3DRT4">
    <property type="interactions" value="120"/>
</dbReference>
<evidence type="ECO:0000256" key="5">
    <source>
        <dbReference type="ARBA" id="ARBA00023049"/>
    </source>
</evidence>
<evidence type="ECO:0000256" key="2">
    <source>
        <dbReference type="ARBA" id="ARBA00022723"/>
    </source>
</evidence>
<keyword evidence="2" id="KW-0479">Metal-binding</keyword>
<dbReference type="InParanoid" id="A0A0C3DRT4"/>
<feature type="domain" description="Peptidase M48" evidence="7">
    <location>
        <begin position="208"/>
        <end position="365"/>
    </location>
</feature>
<dbReference type="STRING" id="1036808.A0A0C3DRT4"/>
<evidence type="ECO:0000256" key="4">
    <source>
        <dbReference type="ARBA" id="ARBA00022833"/>
    </source>
</evidence>
<dbReference type="Pfam" id="PF01435">
    <property type="entry name" value="Peptidase_M48"/>
    <property type="match status" value="1"/>
</dbReference>
<keyword evidence="3 6" id="KW-0378">Hydrolase</keyword>
<dbReference type="GO" id="GO:0005743">
    <property type="term" value="C:mitochondrial inner membrane"/>
    <property type="evidence" value="ECO:0007669"/>
    <property type="project" value="TreeGrafter"/>
</dbReference>
<protein>
    <recommendedName>
        <fullName evidence="7">Peptidase M48 domain-containing protein</fullName>
    </recommendedName>
</protein>
<comment type="similarity">
    <text evidence="6">Belongs to the peptidase M48 family.</text>
</comment>
<evidence type="ECO:0000313" key="8">
    <source>
        <dbReference type="EMBL" id="KIM58691.1"/>
    </source>
</evidence>
<evidence type="ECO:0000256" key="6">
    <source>
        <dbReference type="RuleBase" id="RU003983"/>
    </source>
</evidence>
<dbReference type="OrthoDB" id="7464992at2759"/>
<dbReference type="EMBL" id="KN822082">
    <property type="protein sequence ID" value="KIM58691.1"/>
    <property type="molecule type" value="Genomic_DNA"/>
</dbReference>
<dbReference type="Gene3D" id="3.30.2010.10">
    <property type="entry name" value="Metalloproteases ('zincins'), catalytic domain"/>
    <property type="match status" value="1"/>
</dbReference>
<dbReference type="HOGENOM" id="CLU_029002_1_0_1"/>
<comment type="cofactor">
    <cofactor evidence="6">
        <name>Zn(2+)</name>
        <dbReference type="ChEBI" id="CHEBI:29105"/>
    </cofactor>
    <text evidence="6">Binds 1 zinc ion per subunit.</text>
</comment>
<name>A0A0C3DRT4_9AGAM</name>
<proteinExistence type="inferred from homology"/>
<accession>A0A0C3DRT4</accession>
<organism evidence="8 9">
    <name type="scientific">Scleroderma citrinum Foug A</name>
    <dbReference type="NCBI Taxonomy" id="1036808"/>
    <lineage>
        <taxon>Eukaryota</taxon>
        <taxon>Fungi</taxon>
        <taxon>Dikarya</taxon>
        <taxon>Basidiomycota</taxon>
        <taxon>Agaricomycotina</taxon>
        <taxon>Agaricomycetes</taxon>
        <taxon>Agaricomycetidae</taxon>
        <taxon>Boletales</taxon>
        <taxon>Sclerodermatineae</taxon>
        <taxon>Sclerodermataceae</taxon>
        <taxon>Scleroderma</taxon>
    </lineage>
</organism>
<dbReference type="GO" id="GO:0046872">
    <property type="term" value="F:metal ion binding"/>
    <property type="evidence" value="ECO:0007669"/>
    <property type="project" value="UniProtKB-KW"/>
</dbReference>